<keyword evidence="8 11" id="KW-0129">CBS domain</keyword>
<evidence type="ECO:0000256" key="13">
    <source>
        <dbReference type="SAM" id="MobiDB-lite"/>
    </source>
</evidence>
<evidence type="ECO:0000256" key="5">
    <source>
        <dbReference type="ARBA" id="ARBA00022737"/>
    </source>
</evidence>
<feature type="transmembrane region" description="Helical" evidence="12">
    <location>
        <begin position="530"/>
        <end position="554"/>
    </location>
</feature>
<dbReference type="GO" id="GO:0016020">
    <property type="term" value="C:membrane"/>
    <property type="evidence" value="ECO:0007669"/>
    <property type="project" value="UniProtKB-SubCell"/>
</dbReference>
<dbReference type="Proteomes" id="UP000232323">
    <property type="component" value="Unassembled WGS sequence"/>
</dbReference>
<sequence>MSTVIEPKTEGEGDFLLTKSVTFNNPAKIASYASNEGFVTKVWGQKAAPTTKVSESLDYEAPQNKLFYERMNAKGGKKKLWGYTGHTMAKFLVTFAVGVITGCFAVALSKCVSILISSKLLFIQNQMTLYEEDPAMAAFIGLLWFVLFGGIMVSIATSMVQYWAPASAGAGVTLVMAYLNGNHIPNLLRFSTLITKFVGTVFAVSSGLPMGPEGPMVHIGACVASVITYMDFKYLTSGKLFGRLKVKEIAIKERLKVLDEIVSDSDHREFVSAGVSAGIAAAFAAPIGGVLFSMEEACTFWSKKTAWRCFICGALSVYTVQIINPALGDGAIPLSNMTPLTIREWAEQLPFLLVDFAMAGLLGAAFNSLRMWLWKVRAAKTLHLQRIAEVIGLVFLVGSCAFFFASTAGKCLELPPTWEEDGYGVRFLCPEGQHNDLATLFLSNTHETIIALFSMGKGSAVPGSETFVPYFSIGSLALYTACYVVLMSIGAGLAIPGGLFMPSIVVGGCWGGMWGYVIKDLIPSWKVQPGIYGMLAATGVLGSVFRSAISLVVLMVEGTRGVDYIFGIILAVVVANYVANFIHHDGVYESELERVGNVYMLQSDPPSRLNTLTTESIMATGVKGFRPIESLVTLLEVLATTSHNGFPVWSEGSDVESADLKTEGSASEDEGCRRLEGIITRSQLLVLLQRRHFVDAHGNPVGREFSEGYELELETEMRTFFRRYYTHCRYISATRQPLESLSLDNGGLAAVDLNSLYLDLRPYMNRSPVTVRKECAASRAHQVFVNLNMRHLFVVDSHNHVVGLITRKDLDHAAGHGWWRMSHQAEPPRNKMVLQIMKFPTSGVTFFKNLVGSSKGGSHSEHASGNHMTVVTDNGTSNLDQQHH</sequence>
<dbReference type="Pfam" id="PF00571">
    <property type="entry name" value="CBS"/>
    <property type="match status" value="1"/>
</dbReference>
<comment type="caution">
    <text evidence="15">The sequence shown here is derived from an EMBL/GenBank/DDBJ whole genome shotgun (WGS) entry which is preliminary data.</text>
</comment>
<evidence type="ECO:0000256" key="8">
    <source>
        <dbReference type="ARBA" id="ARBA00023122"/>
    </source>
</evidence>
<keyword evidence="9 12" id="KW-0472">Membrane</keyword>
<dbReference type="Gene3D" id="1.10.3080.10">
    <property type="entry name" value="Clc chloride channel"/>
    <property type="match status" value="1"/>
</dbReference>
<keyword evidence="10 12" id="KW-0868">Chloride</keyword>
<dbReference type="InterPro" id="IPR014743">
    <property type="entry name" value="Cl-channel_core"/>
</dbReference>
<dbReference type="PRINTS" id="PR00762">
    <property type="entry name" value="CLCHANNEL"/>
</dbReference>
<keyword evidence="3 12" id="KW-0813">Transport</keyword>
<name>A0A250XI12_9CHLO</name>
<evidence type="ECO:0000256" key="4">
    <source>
        <dbReference type="ARBA" id="ARBA00022692"/>
    </source>
</evidence>
<dbReference type="Gene3D" id="3.10.580.10">
    <property type="entry name" value="CBS-domain"/>
    <property type="match status" value="1"/>
</dbReference>
<feature type="transmembrane region" description="Helical" evidence="12">
    <location>
        <begin position="91"/>
        <end position="116"/>
    </location>
</feature>
<feature type="transmembrane region" description="Helical" evidence="12">
    <location>
        <begin position="390"/>
        <end position="409"/>
    </location>
</feature>
<feature type="transmembrane region" description="Helical" evidence="12">
    <location>
        <begin position="137"/>
        <end position="156"/>
    </location>
</feature>
<dbReference type="InterPro" id="IPR001807">
    <property type="entry name" value="ClC"/>
</dbReference>
<dbReference type="EMBL" id="BEGY01000083">
    <property type="protein sequence ID" value="GAX82636.1"/>
    <property type="molecule type" value="Genomic_DNA"/>
</dbReference>
<feature type="transmembrane region" description="Helical" evidence="12">
    <location>
        <begin position="348"/>
        <end position="369"/>
    </location>
</feature>
<dbReference type="Pfam" id="PF00654">
    <property type="entry name" value="Voltage_CLC"/>
    <property type="match status" value="1"/>
</dbReference>
<feature type="region of interest" description="Disordered" evidence="13">
    <location>
        <begin position="855"/>
        <end position="884"/>
    </location>
</feature>
<dbReference type="InterPro" id="IPR051280">
    <property type="entry name" value="Cl-channel/antiporter"/>
</dbReference>
<reference evidence="15 16" key="1">
    <citation type="submission" date="2017-08" db="EMBL/GenBank/DDBJ databases">
        <title>Acidophilic green algal genome provides insights into adaptation to an acidic environment.</title>
        <authorList>
            <person name="Hirooka S."/>
            <person name="Hirose Y."/>
            <person name="Kanesaki Y."/>
            <person name="Higuchi S."/>
            <person name="Fujiwara T."/>
            <person name="Onuma R."/>
            <person name="Era A."/>
            <person name="Ohbayashi R."/>
            <person name="Uzuka A."/>
            <person name="Nozaki H."/>
            <person name="Yoshikawa H."/>
            <person name="Miyagishima S.Y."/>
        </authorList>
    </citation>
    <scope>NUCLEOTIDE SEQUENCE [LARGE SCALE GENOMIC DNA]</scope>
    <source>
        <strain evidence="15 16">NIES-2499</strain>
    </source>
</reference>
<keyword evidence="6 12" id="KW-1133">Transmembrane helix</keyword>
<feature type="transmembrane region" description="Helical" evidence="12">
    <location>
        <begin position="498"/>
        <end position="518"/>
    </location>
</feature>
<evidence type="ECO:0000256" key="7">
    <source>
        <dbReference type="ARBA" id="ARBA00023065"/>
    </source>
</evidence>
<evidence type="ECO:0000256" key="1">
    <source>
        <dbReference type="ARBA" id="ARBA00004141"/>
    </source>
</evidence>
<dbReference type="CDD" id="cd04591">
    <property type="entry name" value="CBS_pair_voltage-gated_CLC_euk_bac"/>
    <property type="match status" value="1"/>
</dbReference>
<organism evidence="15 16">
    <name type="scientific">Chlamydomonas eustigma</name>
    <dbReference type="NCBI Taxonomy" id="1157962"/>
    <lineage>
        <taxon>Eukaryota</taxon>
        <taxon>Viridiplantae</taxon>
        <taxon>Chlorophyta</taxon>
        <taxon>core chlorophytes</taxon>
        <taxon>Chlorophyceae</taxon>
        <taxon>CS clade</taxon>
        <taxon>Chlamydomonadales</taxon>
        <taxon>Chlamydomonadaceae</taxon>
        <taxon>Chlamydomonas</taxon>
    </lineage>
</organism>
<feature type="transmembrane region" description="Helical" evidence="12">
    <location>
        <begin position="187"/>
        <end position="208"/>
    </location>
</feature>
<accession>A0A250XI12</accession>
<feature type="transmembrane region" description="Helical" evidence="12">
    <location>
        <begin position="467"/>
        <end position="486"/>
    </location>
</feature>
<dbReference type="SUPFAM" id="SSF81340">
    <property type="entry name" value="Clc chloride channel"/>
    <property type="match status" value="1"/>
</dbReference>
<feature type="transmembrane region" description="Helical" evidence="12">
    <location>
        <begin position="306"/>
        <end position="328"/>
    </location>
</feature>
<protein>
    <recommendedName>
        <fullName evidence="12">Chloride channel protein</fullName>
    </recommendedName>
</protein>
<gene>
    <name evidence="15" type="ORF">CEUSTIGMA_g10062.t1</name>
</gene>
<evidence type="ECO:0000256" key="12">
    <source>
        <dbReference type="RuleBase" id="RU361221"/>
    </source>
</evidence>
<dbReference type="PROSITE" id="PS51371">
    <property type="entry name" value="CBS"/>
    <property type="match status" value="1"/>
</dbReference>
<feature type="compositionally biased region" description="Polar residues" evidence="13">
    <location>
        <begin position="866"/>
        <end position="884"/>
    </location>
</feature>
<dbReference type="PANTHER" id="PTHR11689:SF161">
    <property type="entry name" value="CHLORIDE CHANNEL PROTEIN"/>
    <property type="match status" value="1"/>
</dbReference>
<evidence type="ECO:0000256" key="2">
    <source>
        <dbReference type="ARBA" id="ARBA00009476"/>
    </source>
</evidence>
<feature type="transmembrane region" description="Helical" evidence="12">
    <location>
        <begin position="270"/>
        <end position="294"/>
    </location>
</feature>
<comment type="similarity">
    <text evidence="2 12">Belongs to the chloride channel (TC 2.A.49) family.</text>
</comment>
<evidence type="ECO:0000256" key="10">
    <source>
        <dbReference type="ARBA" id="ARBA00023214"/>
    </source>
</evidence>
<dbReference type="SMART" id="SM00116">
    <property type="entry name" value="CBS"/>
    <property type="match status" value="2"/>
</dbReference>
<dbReference type="InterPro" id="IPR046342">
    <property type="entry name" value="CBS_dom_sf"/>
</dbReference>
<dbReference type="OrthoDB" id="428525at2759"/>
<feature type="transmembrane region" description="Helical" evidence="12">
    <location>
        <begin position="561"/>
        <end position="579"/>
    </location>
</feature>
<evidence type="ECO:0000256" key="11">
    <source>
        <dbReference type="PROSITE-ProRule" id="PRU00703"/>
    </source>
</evidence>
<dbReference type="AlphaFoldDB" id="A0A250XI12"/>
<evidence type="ECO:0000259" key="14">
    <source>
        <dbReference type="PROSITE" id="PS51371"/>
    </source>
</evidence>
<feature type="transmembrane region" description="Helical" evidence="12">
    <location>
        <begin position="162"/>
        <end position="180"/>
    </location>
</feature>
<keyword evidence="4 12" id="KW-0812">Transmembrane</keyword>
<dbReference type="SUPFAM" id="SSF54631">
    <property type="entry name" value="CBS-domain pair"/>
    <property type="match status" value="1"/>
</dbReference>
<keyword evidence="16" id="KW-1185">Reference proteome</keyword>
<evidence type="ECO:0000256" key="6">
    <source>
        <dbReference type="ARBA" id="ARBA00022989"/>
    </source>
</evidence>
<comment type="subcellular location">
    <subcellularLocation>
        <location evidence="1 12">Membrane</location>
        <topology evidence="1 12">Multi-pass membrane protein</topology>
    </subcellularLocation>
</comment>
<keyword evidence="7 12" id="KW-0406">Ion transport</keyword>
<evidence type="ECO:0000256" key="3">
    <source>
        <dbReference type="ARBA" id="ARBA00022448"/>
    </source>
</evidence>
<evidence type="ECO:0000313" key="15">
    <source>
        <dbReference type="EMBL" id="GAX82636.1"/>
    </source>
</evidence>
<keyword evidence="5" id="KW-0677">Repeat</keyword>
<feature type="domain" description="CBS" evidence="14">
    <location>
        <begin position="764"/>
        <end position="821"/>
    </location>
</feature>
<dbReference type="PANTHER" id="PTHR11689">
    <property type="entry name" value="CHLORIDE CHANNEL PROTEIN CLC FAMILY MEMBER"/>
    <property type="match status" value="1"/>
</dbReference>
<dbReference type="GO" id="GO:0005254">
    <property type="term" value="F:chloride channel activity"/>
    <property type="evidence" value="ECO:0007669"/>
    <property type="project" value="UniProtKB-UniRule"/>
</dbReference>
<dbReference type="InterPro" id="IPR000644">
    <property type="entry name" value="CBS_dom"/>
</dbReference>
<evidence type="ECO:0000313" key="16">
    <source>
        <dbReference type="Proteomes" id="UP000232323"/>
    </source>
</evidence>
<evidence type="ECO:0000256" key="9">
    <source>
        <dbReference type="ARBA" id="ARBA00023136"/>
    </source>
</evidence>
<proteinExistence type="inferred from homology"/>